<protein>
    <submittedName>
        <fullName evidence="1">Uncharacterized protein</fullName>
    </submittedName>
</protein>
<evidence type="ECO:0000313" key="2">
    <source>
        <dbReference type="Proteomes" id="UP001065298"/>
    </source>
</evidence>
<organism evidence="1 2">
    <name type="scientific">Fusarium keratoplasticum</name>
    <dbReference type="NCBI Taxonomy" id="1328300"/>
    <lineage>
        <taxon>Eukaryota</taxon>
        <taxon>Fungi</taxon>
        <taxon>Dikarya</taxon>
        <taxon>Ascomycota</taxon>
        <taxon>Pezizomycotina</taxon>
        <taxon>Sordariomycetes</taxon>
        <taxon>Hypocreomycetidae</taxon>
        <taxon>Hypocreales</taxon>
        <taxon>Nectriaceae</taxon>
        <taxon>Fusarium</taxon>
        <taxon>Fusarium solani species complex</taxon>
    </lineage>
</organism>
<accession>A0ACC0R842</accession>
<gene>
    <name evidence="1" type="ORF">NCS57_00493400</name>
</gene>
<evidence type="ECO:0000313" key="1">
    <source>
        <dbReference type="EMBL" id="KAI8675907.1"/>
    </source>
</evidence>
<dbReference type="EMBL" id="CM046505">
    <property type="protein sequence ID" value="KAI8675907.1"/>
    <property type="molecule type" value="Genomic_DNA"/>
</dbReference>
<sequence>MKSSLPMTIQFRQDSILNEGRLKEVLSKIFGSTYWTLSEGPDTFYVEAAHAPSVCVVPALEVAGAIKMRSVDEPSAIRDEDSTESKQTKTDVEEKPATKAKKKKRAEVKSRQEKSVRKSYDVADEEGMEEPVRAICNVTKPRPRDESDGTGMAMAPN</sequence>
<reference evidence="1" key="1">
    <citation type="submission" date="2022-06" db="EMBL/GenBank/DDBJ databases">
        <title>Fusarium solani species complex genomes reveal bases of compartmentalisation and animal pathogenesis.</title>
        <authorList>
            <person name="Tsai I.J."/>
        </authorList>
    </citation>
    <scope>NUCLEOTIDE SEQUENCE</scope>
    <source>
        <strain evidence="1">Fu6.1</strain>
    </source>
</reference>
<comment type="caution">
    <text evidence="1">The sequence shown here is derived from an EMBL/GenBank/DDBJ whole genome shotgun (WGS) entry which is preliminary data.</text>
</comment>
<dbReference type="Proteomes" id="UP001065298">
    <property type="component" value="Chromosome 3"/>
</dbReference>
<proteinExistence type="predicted"/>
<keyword evidence="2" id="KW-1185">Reference proteome</keyword>
<name>A0ACC0R842_9HYPO</name>